<keyword evidence="1" id="KW-1133">Transmembrane helix</keyword>
<evidence type="ECO:0000313" key="4">
    <source>
        <dbReference type="EMBL" id="GFF91605.1"/>
    </source>
</evidence>
<feature type="transmembrane region" description="Helical" evidence="1">
    <location>
        <begin position="125"/>
        <end position="150"/>
    </location>
</feature>
<sequence>MTGDAPFVITATDKSGSIAVAATLFMTWMVIVSLIRLYMRHTMNGPLGMDDWAAFSAGAIGIVHVVMIMNGLSHGLGRSHQASSDSELEKAGEAFYTANLLLFAGHGLAKISVCSLLRRLGREKVYLFACKTSLLITSAWCIVSILAVALSCPARDLWSAEIHCRDLSTASKAITAYDVLTEALLVLLSVSLVWALQMRRKDKMTVVFAFGTRIVYVKSPNALD</sequence>
<dbReference type="EMBL" id="BLKI01000088">
    <property type="protein sequence ID" value="GFF91605.1"/>
    <property type="molecule type" value="Genomic_DNA"/>
</dbReference>
<dbReference type="PANTHER" id="PTHR39614:SF2">
    <property type="entry name" value="INTEGRAL MEMBRANE PROTEIN"/>
    <property type="match status" value="1"/>
</dbReference>
<dbReference type="Proteomes" id="UP000051487">
    <property type="component" value="Unassembled WGS sequence"/>
</dbReference>
<feature type="transmembrane region" description="Helical" evidence="1">
    <location>
        <begin position="174"/>
        <end position="196"/>
    </location>
</feature>
<feature type="transmembrane region" description="Helical" evidence="1">
    <location>
        <begin position="94"/>
        <end position="113"/>
    </location>
</feature>
<reference evidence="4 6" key="2">
    <citation type="submission" date="2020-01" db="EMBL/GenBank/DDBJ databases">
        <title>Draft genome sequence of Aspergillus lentulus IFM 60648.</title>
        <authorList>
            <person name="Takahashi H."/>
            <person name="Yaguchi T."/>
        </authorList>
    </citation>
    <scope>NUCLEOTIDE SEQUENCE [LARGE SCALE GENOMIC DNA]</scope>
    <source>
        <strain evidence="4 6">IFM 60648</strain>
    </source>
</reference>
<accession>A0AAN4PCS6</accession>
<dbReference type="InterPro" id="IPR049326">
    <property type="entry name" value="Rhodopsin_dom_fungi"/>
</dbReference>
<keyword evidence="6" id="KW-1185">Reference proteome</keyword>
<evidence type="ECO:0000313" key="3">
    <source>
        <dbReference type="EMBL" id="GAQ03908.1"/>
    </source>
</evidence>
<proteinExistence type="predicted"/>
<comment type="caution">
    <text evidence="3">The sequence shown here is derived from an EMBL/GenBank/DDBJ whole genome shotgun (WGS) entry which is preliminary data.</text>
</comment>
<evidence type="ECO:0000313" key="5">
    <source>
        <dbReference type="Proteomes" id="UP000051487"/>
    </source>
</evidence>
<protein>
    <recommendedName>
        <fullName evidence="2">Rhodopsin domain-containing protein</fullName>
    </recommendedName>
</protein>
<organism evidence="3 5">
    <name type="scientific">Aspergillus lentulus</name>
    <dbReference type="NCBI Taxonomy" id="293939"/>
    <lineage>
        <taxon>Eukaryota</taxon>
        <taxon>Fungi</taxon>
        <taxon>Dikarya</taxon>
        <taxon>Ascomycota</taxon>
        <taxon>Pezizomycotina</taxon>
        <taxon>Eurotiomycetes</taxon>
        <taxon>Eurotiomycetidae</taxon>
        <taxon>Eurotiales</taxon>
        <taxon>Aspergillaceae</taxon>
        <taxon>Aspergillus</taxon>
        <taxon>Aspergillus subgen. Fumigati</taxon>
    </lineage>
</organism>
<name>A0AAN4PCS6_ASPLE</name>
<keyword evidence="1" id="KW-0812">Transmembrane</keyword>
<dbReference type="EMBL" id="BCLY01000001">
    <property type="protein sequence ID" value="GAQ03908.1"/>
    <property type="molecule type" value="Genomic_DNA"/>
</dbReference>
<dbReference type="AlphaFoldDB" id="A0AAN4PCS6"/>
<evidence type="ECO:0000313" key="6">
    <source>
        <dbReference type="Proteomes" id="UP000465220"/>
    </source>
</evidence>
<dbReference type="Proteomes" id="UP000465220">
    <property type="component" value="Unassembled WGS sequence"/>
</dbReference>
<evidence type="ECO:0000256" key="1">
    <source>
        <dbReference type="SAM" id="Phobius"/>
    </source>
</evidence>
<dbReference type="PANTHER" id="PTHR39614">
    <property type="entry name" value="INTEGRAL MEMBRANE PROTEIN"/>
    <property type="match status" value="1"/>
</dbReference>
<feature type="domain" description="Rhodopsin" evidence="2">
    <location>
        <begin position="35"/>
        <end position="214"/>
    </location>
</feature>
<feature type="transmembrane region" description="Helical" evidence="1">
    <location>
        <begin position="18"/>
        <end position="39"/>
    </location>
</feature>
<keyword evidence="1" id="KW-0472">Membrane</keyword>
<evidence type="ECO:0000259" key="2">
    <source>
        <dbReference type="Pfam" id="PF20684"/>
    </source>
</evidence>
<reference evidence="3 5" key="1">
    <citation type="submission" date="2015-11" db="EMBL/GenBank/DDBJ databases">
        <title>Aspergillus lentulus strain IFM 54703T.</title>
        <authorList>
            <person name="Kusuya Y."/>
            <person name="Sakai K."/>
            <person name="Kamei K."/>
            <person name="Takahashi H."/>
            <person name="Yaguchi T."/>
        </authorList>
    </citation>
    <scope>NUCLEOTIDE SEQUENCE [LARGE SCALE GENOMIC DNA]</scope>
    <source>
        <strain evidence="3 5">IFM 54703</strain>
    </source>
</reference>
<feature type="transmembrane region" description="Helical" evidence="1">
    <location>
        <begin position="51"/>
        <end position="74"/>
    </location>
</feature>
<gene>
    <name evidence="3" type="ORF">ALT_1229</name>
    <name evidence="4" type="ORF">IFM60648_09464</name>
</gene>
<dbReference type="Pfam" id="PF20684">
    <property type="entry name" value="Fung_rhodopsin"/>
    <property type="match status" value="1"/>
</dbReference>